<protein>
    <recommendedName>
        <fullName evidence="4">Glycosyltransferase RgtA/B/C/D-like domain-containing protein</fullName>
    </recommendedName>
</protein>
<feature type="transmembrane region" description="Helical" evidence="1">
    <location>
        <begin position="163"/>
        <end position="183"/>
    </location>
</feature>
<dbReference type="AlphaFoldDB" id="A0A0G1IR70"/>
<name>A0A0G1IR70_9BACT</name>
<feature type="transmembrane region" description="Helical" evidence="1">
    <location>
        <begin position="301"/>
        <end position="319"/>
    </location>
</feature>
<feature type="transmembrane region" description="Helical" evidence="1">
    <location>
        <begin position="384"/>
        <end position="401"/>
    </location>
</feature>
<feature type="transmembrane region" description="Helical" evidence="1">
    <location>
        <begin position="325"/>
        <end position="344"/>
    </location>
</feature>
<comment type="caution">
    <text evidence="2">The sequence shown here is derived from an EMBL/GenBank/DDBJ whole genome shotgun (WGS) entry which is preliminary data.</text>
</comment>
<evidence type="ECO:0000313" key="2">
    <source>
        <dbReference type="EMBL" id="KKT61620.1"/>
    </source>
</evidence>
<keyword evidence="1" id="KW-0472">Membrane</keyword>
<feature type="transmembrane region" description="Helical" evidence="1">
    <location>
        <begin position="203"/>
        <end position="222"/>
    </location>
</feature>
<dbReference type="EMBL" id="LCIQ01000001">
    <property type="protein sequence ID" value="KKT61620.1"/>
    <property type="molecule type" value="Genomic_DNA"/>
</dbReference>
<proteinExistence type="predicted"/>
<evidence type="ECO:0008006" key="4">
    <source>
        <dbReference type="Google" id="ProtNLM"/>
    </source>
</evidence>
<evidence type="ECO:0000256" key="1">
    <source>
        <dbReference type="SAM" id="Phobius"/>
    </source>
</evidence>
<feature type="transmembrane region" description="Helical" evidence="1">
    <location>
        <begin position="356"/>
        <end position="378"/>
    </location>
</feature>
<gene>
    <name evidence="2" type="ORF">UW52_C0001G0058</name>
</gene>
<sequence length="555" mass="63278">MRKKPYTIVSVFEMLLIIGFALFAFRDLPFTFYQQDEWVSLGLAKIGGIEVELSVFPLHLLLVGLNRPFSTVLKYSLFHMFGTNVLPWAVFALFVHSINGLLVRKIARLLGIPHIFATVAGLSYAVCYASHQSVSWLATSFTALPSLFFMLLSIVLALKKKRIWCIVCAVISYYFKESSIAWMPLLPIFTAPKRDLGGLKDEFIRYTSLFIFIVFIIIVRIADIFIHGWKSQLAVTESSGTPMIGILINAFLYPLISFSETFIPLPVMRFISTIVFSSRYERLIHIENIHVVQELMMTDIVGLWCTLLLFIGMSSVLFFGKKYRFAILISFLLLVVSFIPFSLVNRNGEYLDSRYFSFAAAAGGLLISGLIASIVELSHKNKNLRLLVIVCISLFTVGYLYKQSVYIIRDIRHQKIIGEERKNMLQSVRVIYPDLPEKPVLYATGSAESFYGVSGMRLPLQQGPGFTFMVLFYDTGKIPKKLIYDMSFWGMLEQGYFEDGGQGFGYYHSLDLLKKDSCNNKFNSDQIRGFYYDSTDHKVIDITNDVVLRIRNCMK</sequence>
<feature type="transmembrane region" description="Helical" evidence="1">
    <location>
        <begin position="6"/>
        <end position="25"/>
    </location>
</feature>
<accession>A0A0G1IR70</accession>
<keyword evidence="1" id="KW-1133">Transmembrane helix</keyword>
<feature type="transmembrane region" description="Helical" evidence="1">
    <location>
        <begin position="110"/>
        <end position="131"/>
    </location>
</feature>
<feature type="transmembrane region" description="Helical" evidence="1">
    <location>
        <begin position="234"/>
        <end position="256"/>
    </location>
</feature>
<evidence type="ECO:0000313" key="3">
    <source>
        <dbReference type="Proteomes" id="UP000034521"/>
    </source>
</evidence>
<feature type="transmembrane region" description="Helical" evidence="1">
    <location>
        <begin position="137"/>
        <end position="156"/>
    </location>
</feature>
<keyword evidence="1" id="KW-0812">Transmembrane</keyword>
<organism evidence="2 3">
    <name type="scientific">Candidatus Gottesmanbacteria bacterium GW2011_GWA1_44_24b</name>
    <dbReference type="NCBI Taxonomy" id="1618437"/>
    <lineage>
        <taxon>Bacteria</taxon>
        <taxon>Candidatus Gottesmaniibacteriota</taxon>
    </lineage>
</organism>
<dbReference type="Proteomes" id="UP000034521">
    <property type="component" value="Unassembled WGS sequence"/>
</dbReference>
<reference evidence="2 3" key="1">
    <citation type="journal article" date="2015" name="Nature">
        <title>rRNA introns, odd ribosomes, and small enigmatic genomes across a large radiation of phyla.</title>
        <authorList>
            <person name="Brown C.T."/>
            <person name="Hug L.A."/>
            <person name="Thomas B.C."/>
            <person name="Sharon I."/>
            <person name="Castelle C.J."/>
            <person name="Singh A."/>
            <person name="Wilkins M.J."/>
            <person name="Williams K.H."/>
            <person name="Banfield J.F."/>
        </authorList>
    </citation>
    <scope>NUCLEOTIDE SEQUENCE [LARGE SCALE GENOMIC DNA]</scope>
</reference>
<feature type="transmembrane region" description="Helical" evidence="1">
    <location>
        <begin position="85"/>
        <end position="103"/>
    </location>
</feature>